<gene>
    <name evidence="1" type="ORF">S01H4_58995</name>
</gene>
<evidence type="ECO:0008006" key="2">
    <source>
        <dbReference type="Google" id="ProtNLM"/>
    </source>
</evidence>
<proteinExistence type="predicted"/>
<organism evidence="1">
    <name type="scientific">marine sediment metagenome</name>
    <dbReference type="NCBI Taxonomy" id="412755"/>
    <lineage>
        <taxon>unclassified sequences</taxon>
        <taxon>metagenomes</taxon>
        <taxon>ecological metagenomes</taxon>
    </lineage>
</organism>
<reference evidence="1" key="1">
    <citation type="journal article" date="2014" name="Front. Microbiol.">
        <title>High frequency of phylogenetically diverse reductive dehalogenase-homologous genes in deep subseafloor sedimentary metagenomes.</title>
        <authorList>
            <person name="Kawai M."/>
            <person name="Futagami T."/>
            <person name="Toyoda A."/>
            <person name="Takaki Y."/>
            <person name="Nishi S."/>
            <person name="Hori S."/>
            <person name="Arai W."/>
            <person name="Tsubouchi T."/>
            <person name="Morono Y."/>
            <person name="Uchiyama I."/>
            <person name="Ito T."/>
            <person name="Fujiyama A."/>
            <person name="Inagaki F."/>
            <person name="Takami H."/>
        </authorList>
    </citation>
    <scope>NUCLEOTIDE SEQUENCE</scope>
    <source>
        <strain evidence="1">Expedition CK06-06</strain>
    </source>
</reference>
<dbReference type="AlphaFoldDB" id="X1CE32"/>
<name>X1CE32_9ZZZZ</name>
<protein>
    <recommendedName>
        <fullName evidence="2">Methyltransferase type 11 domain-containing protein</fullName>
    </recommendedName>
</protein>
<comment type="caution">
    <text evidence="1">The sequence shown here is derived from an EMBL/GenBank/DDBJ whole genome shotgun (WGS) entry which is preliminary data.</text>
</comment>
<sequence>MLEHYFGKKQQLVLDTHIKHVNEGGWLVCWIPSPDVFYRLNRWYLERTGQWIFGFERPLTLKDVLNLFRKENVSIRKICHLPGWIGVAAQLQ</sequence>
<evidence type="ECO:0000313" key="1">
    <source>
        <dbReference type="EMBL" id="GAH05907.1"/>
    </source>
</evidence>
<dbReference type="EMBL" id="BART01034533">
    <property type="protein sequence ID" value="GAH05907.1"/>
    <property type="molecule type" value="Genomic_DNA"/>
</dbReference>
<dbReference type="InterPro" id="IPR029063">
    <property type="entry name" value="SAM-dependent_MTases_sf"/>
</dbReference>
<accession>X1CE32</accession>
<dbReference type="SUPFAM" id="SSF53335">
    <property type="entry name" value="S-adenosyl-L-methionine-dependent methyltransferases"/>
    <property type="match status" value="1"/>
</dbReference>